<evidence type="ECO:0008006" key="5">
    <source>
        <dbReference type="Google" id="ProtNLM"/>
    </source>
</evidence>
<feature type="transmembrane region" description="Helical" evidence="2">
    <location>
        <begin position="91"/>
        <end position="110"/>
    </location>
</feature>
<protein>
    <recommendedName>
        <fullName evidence="5">Transmembrane protein</fullName>
    </recommendedName>
</protein>
<feature type="region of interest" description="Disordered" evidence="1">
    <location>
        <begin position="214"/>
        <end position="233"/>
    </location>
</feature>
<feature type="compositionally biased region" description="Low complexity" evidence="1">
    <location>
        <begin position="269"/>
        <end position="279"/>
    </location>
</feature>
<evidence type="ECO:0000313" key="3">
    <source>
        <dbReference type="EMBL" id="EME37675.1"/>
    </source>
</evidence>
<keyword evidence="2" id="KW-0812">Transmembrane</keyword>
<sequence>MGSWAEHLNVPPFRAVFDPQRIRHQTNRLITLRIRGARKMPSSDTQPSAGVFDGLAIRWDRTSVFLLGAVSLALAVVLGLLAPFTAVTWPWPVFLLLLGTGSIAALVYVADQERAAAPAASTSVRSARSALGAEAAVEGQPGRAEAQDRALFDNEQHVAREAERREQADRRELDLPEDQEFLDDLRFEDEEQDAVRSVVRSSTAAPYVPPRADLQRSAARPAGVRTQAAGQLVPTHEELRAVARRVAQESSQDRGQTWEPVAVPKPTYARVAVAPRPAVEPMQAPAAPKSSGRPLREAAQAPQPQTERPGVSIDLDDVLSRRRA</sequence>
<dbReference type="AlphaFoldDB" id="M2YGN3"/>
<evidence type="ECO:0000256" key="2">
    <source>
        <dbReference type="SAM" id="Phobius"/>
    </source>
</evidence>
<evidence type="ECO:0000256" key="1">
    <source>
        <dbReference type="SAM" id="MobiDB-lite"/>
    </source>
</evidence>
<comment type="caution">
    <text evidence="3">The sequence shown here is derived from an EMBL/GenBank/DDBJ whole genome shotgun (WGS) entry which is preliminary data.</text>
</comment>
<feature type="region of interest" description="Disordered" evidence="1">
    <location>
        <begin position="246"/>
        <end position="324"/>
    </location>
</feature>
<evidence type="ECO:0000313" key="4">
    <source>
        <dbReference type="Proteomes" id="UP000009877"/>
    </source>
</evidence>
<keyword evidence="4" id="KW-1185">Reference proteome</keyword>
<accession>M2YGN3</accession>
<gene>
    <name evidence="3" type="ORF">C884_01049</name>
</gene>
<dbReference type="Proteomes" id="UP000009877">
    <property type="component" value="Unassembled WGS sequence"/>
</dbReference>
<feature type="transmembrane region" description="Helical" evidence="2">
    <location>
        <begin position="64"/>
        <end position="85"/>
    </location>
</feature>
<organism evidence="3 4">
    <name type="scientific">Kocuria palustris PEL</name>
    <dbReference type="NCBI Taxonomy" id="1236550"/>
    <lineage>
        <taxon>Bacteria</taxon>
        <taxon>Bacillati</taxon>
        <taxon>Actinomycetota</taxon>
        <taxon>Actinomycetes</taxon>
        <taxon>Micrococcales</taxon>
        <taxon>Micrococcaceae</taxon>
        <taxon>Kocuria</taxon>
    </lineage>
</organism>
<dbReference type="EMBL" id="ANHZ02000002">
    <property type="protein sequence ID" value="EME37675.1"/>
    <property type="molecule type" value="Genomic_DNA"/>
</dbReference>
<reference evidence="3 4" key="1">
    <citation type="journal article" date="2014" name="Genome Announc.">
        <title>Draft Genome Sequence of Kocuria palustris PEL.</title>
        <authorList>
            <person name="Sharma G."/>
            <person name="Khatri I."/>
            <person name="Subramanian S."/>
        </authorList>
    </citation>
    <scope>NUCLEOTIDE SEQUENCE [LARGE SCALE GENOMIC DNA]</scope>
    <source>
        <strain evidence="3 4">PEL</strain>
    </source>
</reference>
<proteinExistence type="predicted"/>
<keyword evidence="2" id="KW-0472">Membrane</keyword>
<name>M2YGN3_9MICC</name>
<keyword evidence="2" id="KW-1133">Transmembrane helix</keyword>